<proteinExistence type="predicted"/>
<dbReference type="EMBL" id="JACGCI010000024">
    <property type="protein sequence ID" value="KAF6757013.1"/>
    <property type="molecule type" value="Genomic_DNA"/>
</dbReference>
<name>A0A8H6I3X8_9AGAR</name>
<keyword evidence="3" id="KW-1185">Reference proteome</keyword>
<evidence type="ECO:0000256" key="1">
    <source>
        <dbReference type="SAM" id="MobiDB-lite"/>
    </source>
</evidence>
<feature type="compositionally biased region" description="Pro residues" evidence="1">
    <location>
        <begin position="25"/>
        <end position="37"/>
    </location>
</feature>
<evidence type="ECO:0000313" key="3">
    <source>
        <dbReference type="Proteomes" id="UP000521943"/>
    </source>
</evidence>
<dbReference type="Proteomes" id="UP000521943">
    <property type="component" value="Unassembled WGS sequence"/>
</dbReference>
<organism evidence="2 3">
    <name type="scientific">Ephemerocybe angulata</name>
    <dbReference type="NCBI Taxonomy" id="980116"/>
    <lineage>
        <taxon>Eukaryota</taxon>
        <taxon>Fungi</taxon>
        <taxon>Dikarya</taxon>
        <taxon>Basidiomycota</taxon>
        <taxon>Agaricomycotina</taxon>
        <taxon>Agaricomycetes</taxon>
        <taxon>Agaricomycetidae</taxon>
        <taxon>Agaricales</taxon>
        <taxon>Agaricineae</taxon>
        <taxon>Psathyrellaceae</taxon>
        <taxon>Ephemerocybe</taxon>
    </lineage>
</organism>
<feature type="compositionally biased region" description="Low complexity" evidence="1">
    <location>
        <begin position="14"/>
        <end position="24"/>
    </location>
</feature>
<dbReference type="AlphaFoldDB" id="A0A8H6I3X8"/>
<feature type="non-terminal residue" evidence="2">
    <location>
        <position position="229"/>
    </location>
</feature>
<feature type="non-terminal residue" evidence="2">
    <location>
        <position position="1"/>
    </location>
</feature>
<dbReference type="OrthoDB" id="3032924at2759"/>
<evidence type="ECO:0000313" key="2">
    <source>
        <dbReference type="EMBL" id="KAF6757013.1"/>
    </source>
</evidence>
<comment type="caution">
    <text evidence="2">The sequence shown here is derived from an EMBL/GenBank/DDBJ whole genome shotgun (WGS) entry which is preliminary data.</text>
</comment>
<reference evidence="2 3" key="1">
    <citation type="submission" date="2020-07" db="EMBL/GenBank/DDBJ databases">
        <title>Comparative genomics of pyrophilous fungi reveals a link between fire events and developmental genes.</title>
        <authorList>
            <consortium name="DOE Joint Genome Institute"/>
            <person name="Steindorff A.S."/>
            <person name="Carver A."/>
            <person name="Calhoun S."/>
            <person name="Stillman K."/>
            <person name="Liu H."/>
            <person name="Lipzen A."/>
            <person name="Pangilinan J."/>
            <person name="Labutti K."/>
            <person name="Bruns T.D."/>
            <person name="Grigoriev I.V."/>
        </authorList>
    </citation>
    <scope>NUCLEOTIDE SEQUENCE [LARGE SCALE GENOMIC DNA]</scope>
    <source>
        <strain evidence="2 3">CBS 144469</strain>
    </source>
</reference>
<feature type="region of interest" description="Disordered" evidence="1">
    <location>
        <begin position="1"/>
        <end position="37"/>
    </location>
</feature>
<protein>
    <submittedName>
        <fullName evidence="2">Uncharacterized protein</fullName>
    </submittedName>
</protein>
<accession>A0A8H6I3X8</accession>
<feature type="compositionally biased region" description="Pro residues" evidence="1">
    <location>
        <begin position="1"/>
        <end position="13"/>
    </location>
</feature>
<sequence>PYTPQNQPRPLPYPQYQGGQHPHGWGPPPPPPGYFYAQPPPLPQQVVVVKESEKRKPSLDTVKELKGPGDFAAWHLEIQRIAIDNGLWPHVAPDPPQGTPYVSGLFPEPMPVQPAAQDAWWKVDGVMSSVLLEKLSPTIRALAPSSTAQSRVTARAIYAWLLRQYGLNDYSTFQAMQSELLKTNCSGKTTVQEYTRKWLERLASLRAAPFHLDERFLLNAFAVGLPATD</sequence>
<gene>
    <name evidence="2" type="ORF">DFP72DRAFT_776617</name>
</gene>